<dbReference type="SMART" id="SM00164">
    <property type="entry name" value="TBC"/>
    <property type="match status" value="1"/>
</dbReference>
<feature type="region of interest" description="Disordered" evidence="2">
    <location>
        <begin position="467"/>
        <end position="489"/>
    </location>
</feature>
<sequence length="748" mass="87735">MRTDLVFCKSKVFVHPTKNARDNFPGFLLITVAGTTDPQLLWIPESSLSVKQLQLLIEMDEKLITEQKPVEMDVSIIMESSGAFSSFRVSLPSLYCIEFRPPSPSGWWYGSMISHLKDTRGDSTLPVLFFHDDVCPSTLKKKKQLNKSFDPFTSSGDVYWGGIDVRDTVAKLVDLQKTKVDQTVWLVNPSLDDLRNFSASALKSTTDQENKSTEPISTGDDFWNKWESAKWSIMSHIANATSKSSTIMTNLIKSHPVVQLVERNKNSFYVQKLLKNPRVIEIQDDFDSARVYLAKWALGVKEEADNYQSMHRLNEHYQRILKNDLGFDMTSDVSFTQEELNKAMERNFPLNRQKWNSFFDSQGRLSLTVNEIKDYIFHGGISDMELRKEVWLFLMGVYPWDSSADERIQIQQSLKESYNEYKNKWLLKITSFDDEDDESEQEYWDDQIFRIEKDVKRNDRNLDIYKWNTPDGKKPEDDNEEAGSDTSEAEHWKIKNPNLIALKNILVTFNVFNSDLGYVQGMTDLLSPIYYILRDETMAYWCFVKFMERMERNFLRDQSGIRDQMLTMVELCQLMLPKLSEHLSKCDSSNLFFCFRMLLVWFKREFDFEDVCSIWEIFFTDFYSSQFQLFFMLAILQKNCDPVIQNLNQFDQVLKYFNDMHSTMNWKDLMIRSELLFIRFEKLMTIMERKSEFIPSHEETYTSGANIHQQELGDPTSELPWKSKRLQLLLSKSMIIQKEAPRTRGSIR</sequence>
<accession>H2AW66</accession>
<dbReference type="HOGENOM" id="CLU_004457_0_1_1"/>
<keyword evidence="1" id="KW-0343">GTPase activation</keyword>
<dbReference type="KEGG" id="kaf:KAFR_0F00190"/>
<dbReference type="AlphaFoldDB" id="H2AW66"/>
<dbReference type="GO" id="GO:0005096">
    <property type="term" value="F:GTPase activator activity"/>
    <property type="evidence" value="ECO:0007669"/>
    <property type="project" value="UniProtKB-KW"/>
</dbReference>
<evidence type="ECO:0000313" key="5">
    <source>
        <dbReference type="Proteomes" id="UP000005220"/>
    </source>
</evidence>
<dbReference type="STRING" id="1071382.H2AW66"/>
<proteinExistence type="predicted"/>
<dbReference type="Proteomes" id="UP000005220">
    <property type="component" value="Chromosome 6"/>
</dbReference>
<dbReference type="SUPFAM" id="SSF47923">
    <property type="entry name" value="Ypt/Rab-GAP domain of gyp1p"/>
    <property type="match status" value="2"/>
</dbReference>
<evidence type="ECO:0000256" key="2">
    <source>
        <dbReference type="SAM" id="MobiDB-lite"/>
    </source>
</evidence>
<feature type="domain" description="Rab-GAP TBC" evidence="3">
    <location>
        <begin position="381"/>
        <end position="622"/>
    </location>
</feature>
<keyword evidence="5" id="KW-1185">Reference proteome</keyword>
<dbReference type="GO" id="GO:0005770">
    <property type="term" value="C:late endosome"/>
    <property type="evidence" value="ECO:0007669"/>
    <property type="project" value="EnsemblFungi"/>
</dbReference>
<dbReference type="InterPro" id="IPR035969">
    <property type="entry name" value="Rab-GAP_TBC_sf"/>
</dbReference>
<dbReference type="PANTHER" id="PTHR22957">
    <property type="entry name" value="TBC1 DOMAIN FAMILY MEMBER GTPASE-ACTIVATING PROTEIN"/>
    <property type="match status" value="1"/>
</dbReference>
<dbReference type="RefSeq" id="XP_003957751.1">
    <property type="nucleotide sequence ID" value="XM_003957702.1"/>
</dbReference>
<dbReference type="OrthoDB" id="10264062at2759"/>
<evidence type="ECO:0000313" key="4">
    <source>
        <dbReference type="EMBL" id="CCF58616.1"/>
    </source>
</evidence>
<gene>
    <name evidence="4" type="primary">KAFR0F00190</name>
    <name evidence="4" type="ORF">KAFR_0F00190</name>
</gene>
<dbReference type="FunCoup" id="H2AW66">
    <property type="interactions" value="92"/>
</dbReference>
<evidence type="ECO:0000259" key="3">
    <source>
        <dbReference type="PROSITE" id="PS50086"/>
    </source>
</evidence>
<dbReference type="PANTHER" id="PTHR22957:SF502">
    <property type="entry name" value="SMALL G PROTEIN SIGNALING MODULATOR 2-RELATED"/>
    <property type="match status" value="1"/>
</dbReference>
<organism evidence="4 5">
    <name type="scientific">Kazachstania africana (strain ATCC 22294 / BCRC 22015 / CBS 2517 / CECT 1963 / NBRC 1671 / NRRL Y-8276)</name>
    <name type="common">Yeast</name>
    <name type="synonym">Kluyveromyces africanus</name>
    <dbReference type="NCBI Taxonomy" id="1071382"/>
    <lineage>
        <taxon>Eukaryota</taxon>
        <taxon>Fungi</taxon>
        <taxon>Dikarya</taxon>
        <taxon>Ascomycota</taxon>
        <taxon>Saccharomycotina</taxon>
        <taxon>Saccharomycetes</taxon>
        <taxon>Saccharomycetales</taxon>
        <taxon>Saccharomycetaceae</taxon>
        <taxon>Kazachstania</taxon>
    </lineage>
</organism>
<dbReference type="eggNOG" id="KOG2197">
    <property type="taxonomic scope" value="Eukaryota"/>
</dbReference>
<dbReference type="Pfam" id="PF00566">
    <property type="entry name" value="RabGAP-TBC"/>
    <property type="match status" value="1"/>
</dbReference>
<reference evidence="4 5" key="1">
    <citation type="journal article" date="2011" name="Proc. Natl. Acad. Sci. U.S.A.">
        <title>Evolutionary erosion of yeast sex chromosomes by mating-type switching accidents.</title>
        <authorList>
            <person name="Gordon J.L."/>
            <person name="Armisen D."/>
            <person name="Proux-Wera E."/>
            <person name="Oheigeartaigh S.S."/>
            <person name="Byrne K.P."/>
            <person name="Wolfe K.H."/>
        </authorList>
    </citation>
    <scope>NUCLEOTIDE SEQUENCE [LARGE SCALE GENOMIC DNA]</scope>
    <source>
        <strain evidence="5">ATCC 22294 / BCRC 22015 / CBS 2517 / CECT 1963 / NBRC 1671 / NRRL Y-8276</strain>
    </source>
</reference>
<name>H2AW66_KAZAF</name>
<dbReference type="GeneID" id="13884084"/>
<dbReference type="GO" id="GO:0016192">
    <property type="term" value="P:vesicle-mediated transport"/>
    <property type="evidence" value="ECO:0007669"/>
    <property type="project" value="EnsemblFungi"/>
</dbReference>
<dbReference type="Gene3D" id="1.10.8.270">
    <property type="entry name" value="putative rabgap domain of human tbc1 domain family member 14 like domains"/>
    <property type="match status" value="1"/>
</dbReference>
<dbReference type="InterPro" id="IPR000195">
    <property type="entry name" value="Rab-GAP-TBC_dom"/>
</dbReference>
<dbReference type="GO" id="GO:0032889">
    <property type="term" value="P:regulation of vacuole fusion, non-autophagic"/>
    <property type="evidence" value="ECO:0007669"/>
    <property type="project" value="EnsemblFungi"/>
</dbReference>
<protein>
    <recommendedName>
        <fullName evidence="3">Rab-GAP TBC domain-containing protein</fullName>
    </recommendedName>
</protein>
<dbReference type="PROSITE" id="PS50086">
    <property type="entry name" value="TBC_RABGAP"/>
    <property type="match status" value="1"/>
</dbReference>
<evidence type="ECO:0000256" key="1">
    <source>
        <dbReference type="ARBA" id="ARBA00022468"/>
    </source>
</evidence>
<dbReference type="EMBL" id="HE650826">
    <property type="protein sequence ID" value="CCF58616.1"/>
    <property type="molecule type" value="Genomic_DNA"/>
</dbReference>
<dbReference type="Gene3D" id="1.10.472.80">
    <property type="entry name" value="Ypt/Rab-GAP domain of gyp1p, domain 3"/>
    <property type="match status" value="1"/>
</dbReference>
<dbReference type="InParanoid" id="H2AW66"/>